<protein>
    <submittedName>
        <fullName evidence="2">Uncharacterized protein LOC105364389</fullName>
    </submittedName>
</protein>
<evidence type="ECO:0000313" key="1">
    <source>
        <dbReference type="Proteomes" id="UP000695007"/>
    </source>
</evidence>
<name>A0AAJ6YM67_9HYME</name>
<evidence type="ECO:0000313" key="2">
    <source>
        <dbReference type="RefSeq" id="XP_011500603.1"/>
    </source>
</evidence>
<organism evidence="1 2">
    <name type="scientific">Ceratosolen solmsi marchali</name>
    <dbReference type="NCBI Taxonomy" id="326594"/>
    <lineage>
        <taxon>Eukaryota</taxon>
        <taxon>Metazoa</taxon>
        <taxon>Ecdysozoa</taxon>
        <taxon>Arthropoda</taxon>
        <taxon>Hexapoda</taxon>
        <taxon>Insecta</taxon>
        <taxon>Pterygota</taxon>
        <taxon>Neoptera</taxon>
        <taxon>Endopterygota</taxon>
        <taxon>Hymenoptera</taxon>
        <taxon>Apocrita</taxon>
        <taxon>Proctotrupomorpha</taxon>
        <taxon>Chalcidoidea</taxon>
        <taxon>Agaonidae</taxon>
        <taxon>Agaoninae</taxon>
        <taxon>Ceratosolen</taxon>
    </lineage>
</organism>
<reference evidence="2" key="1">
    <citation type="submission" date="2025-08" db="UniProtKB">
        <authorList>
            <consortium name="RefSeq"/>
        </authorList>
    </citation>
    <scope>IDENTIFICATION</scope>
</reference>
<dbReference type="GeneID" id="105364389"/>
<dbReference type="KEGG" id="csol:105364389"/>
<dbReference type="RefSeq" id="XP_011500603.1">
    <property type="nucleotide sequence ID" value="XM_011502301.1"/>
</dbReference>
<dbReference type="AlphaFoldDB" id="A0AAJ6YM67"/>
<proteinExistence type="predicted"/>
<keyword evidence="1" id="KW-1185">Reference proteome</keyword>
<dbReference type="Proteomes" id="UP000695007">
    <property type="component" value="Unplaced"/>
</dbReference>
<gene>
    <name evidence="2" type="primary">LOC105364389</name>
</gene>
<accession>A0AAJ6YM67</accession>
<sequence>MDWCSNSFEPNLKFVLELNEELKTKYFERHEKAKYILENFLHSLQHIFHKHQKLLADNIELSIINEKLKQIINKNESNHQKISLNSNYQFSQILESNSNCNLKITNKIPDPGEQINNKICNKSINREKENINTFVPIFSSDFLSDEDFQKQNSPPLALVKSSLVQVQSSPILCRRKKTTSKKTDLSSNSAGRITSSSESKVSLISPSSALIEKNIIETGNEFHKGCEQKNTKKNFKSIENIVQIPAEDIQNKNQGYQIISVSKNNYGKSEFLDKGKKFRQTKLTLRKVAPIIDVSKCGSIENIKSENKSQYRKENTDNETFFNCEFSYENIKTDNEENSKNKVHDALPSKQECSALKSASVEINKFALTDSQNIINKSLKDDELIETSPIQNENSKLRTKLNLNKRPNVNRTKLKTLNVQNTTKGLNLENNTKDNFTCENSCDGTKIVTKSPEFKQRNRRNSYIVSKKHKHKQLEHQKTCHDETYFSPVERTVKTNAVTLYNINSTKFEDEMKYDTPPAKKMLLNSFDTIPGRKRESPDHAYKEGPVRNKLEKAELPGWCCRDCEKWYSHLSMEEKQKRKNECSKHRGRYKADILTPESFWNPVFEDTNASFL</sequence>